<accession>A0AAE1JEN8</accession>
<reference evidence="14" key="1">
    <citation type="submission" date="2023-10" db="EMBL/GenBank/DDBJ databases">
        <title>Chromosome-level genome of the transformable northern wattle, Acacia crassicarpa.</title>
        <authorList>
            <person name="Massaro I."/>
            <person name="Sinha N.R."/>
            <person name="Poethig S."/>
            <person name="Leichty A.R."/>
        </authorList>
    </citation>
    <scope>NUCLEOTIDE SEQUENCE</scope>
    <source>
        <strain evidence="14">Acra3RX</strain>
        <tissue evidence="14">Leaf</tissue>
    </source>
</reference>
<dbReference type="InterPro" id="IPR006153">
    <property type="entry name" value="Cation/H_exchanger_TM"/>
</dbReference>
<dbReference type="Pfam" id="PF23259">
    <property type="entry name" value="CHX17_C"/>
    <property type="match status" value="1"/>
</dbReference>
<dbReference type="GO" id="GO:0016020">
    <property type="term" value="C:membrane"/>
    <property type="evidence" value="ECO:0007669"/>
    <property type="project" value="UniProtKB-SubCell"/>
</dbReference>
<feature type="transmembrane region" description="Helical" evidence="10">
    <location>
        <begin position="396"/>
        <end position="415"/>
    </location>
</feature>
<evidence type="ECO:0000256" key="7">
    <source>
        <dbReference type="ARBA" id="ARBA00023065"/>
    </source>
</evidence>
<dbReference type="AlphaFoldDB" id="A0AAE1JEN8"/>
<keyword evidence="3" id="KW-0633">Potassium transport</keyword>
<feature type="transmembrane region" description="Helical" evidence="10">
    <location>
        <begin position="77"/>
        <end position="94"/>
    </location>
</feature>
<name>A0AAE1JEN8_9FABA</name>
<feature type="transmembrane region" description="Helical" evidence="10">
    <location>
        <begin position="250"/>
        <end position="272"/>
    </location>
</feature>
<dbReference type="PANTHER" id="PTHR32468">
    <property type="entry name" value="CATION/H + ANTIPORTER"/>
    <property type="match status" value="1"/>
</dbReference>
<dbReference type="Proteomes" id="UP001293593">
    <property type="component" value="Unassembled WGS sequence"/>
</dbReference>
<evidence type="ECO:0008006" key="16">
    <source>
        <dbReference type="Google" id="ProtNLM"/>
    </source>
</evidence>
<evidence type="ECO:0000256" key="1">
    <source>
        <dbReference type="ARBA" id="ARBA00004141"/>
    </source>
</evidence>
<keyword evidence="7" id="KW-0406">Ion transport</keyword>
<evidence type="ECO:0000259" key="13">
    <source>
        <dbReference type="Pfam" id="PF23259"/>
    </source>
</evidence>
<feature type="transmembrane region" description="Helical" evidence="10">
    <location>
        <begin position="284"/>
        <end position="303"/>
    </location>
</feature>
<feature type="transmembrane region" description="Helical" evidence="10">
    <location>
        <begin position="146"/>
        <end position="168"/>
    </location>
</feature>
<dbReference type="GO" id="GO:0015297">
    <property type="term" value="F:antiporter activity"/>
    <property type="evidence" value="ECO:0007669"/>
    <property type="project" value="InterPro"/>
</dbReference>
<comment type="caution">
    <text evidence="14">The sequence shown here is derived from an EMBL/GenBank/DDBJ whole genome shotgun (WGS) entry which is preliminary data.</text>
</comment>
<keyword evidence="4 10" id="KW-0812">Transmembrane</keyword>
<dbReference type="GO" id="GO:1902600">
    <property type="term" value="P:proton transmembrane transport"/>
    <property type="evidence" value="ECO:0007669"/>
    <property type="project" value="InterPro"/>
</dbReference>
<dbReference type="GO" id="GO:0012505">
    <property type="term" value="C:endomembrane system"/>
    <property type="evidence" value="ECO:0007669"/>
    <property type="project" value="TreeGrafter"/>
</dbReference>
<dbReference type="Pfam" id="PF23256">
    <property type="entry name" value="CHX17_2nd"/>
    <property type="match status" value="1"/>
</dbReference>
<evidence type="ECO:0000259" key="12">
    <source>
        <dbReference type="Pfam" id="PF23256"/>
    </source>
</evidence>
<dbReference type="EMBL" id="JAWXYG010000008">
    <property type="protein sequence ID" value="KAK4266639.1"/>
    <property type="molecule type" value="Genomic_DNA"/>
</dbReference>
<feature type="transmembrane region" description="Helical" evidence="10">
    <location>
        <begin position="334"/>
        <end position="352"/>
    </location>
</feature>
<proteinExistence type="inferred from homology"/>
<evidence type="ECO:0000256" key="5">
    <source>
        <dbReference type="ARBA" id="ARBA00022958"/>
    </source>
</evidence>
<evidence type="ECO:0000256" key="3">
    <source>
        <dbReference type="ARBA" id="ARBA00022538"/>
    </source>
</evidence>
<evidence type="ECO:0000256" key="4">
    <source>
        <dbReference type="ARBA" id="ARBA00022692"/>
    </source>
</evidence>
<comment type="similarity">
    <text evidence="9">Belongs to the monovalent cation:proton antiporter 2 (CPA2) transporter (TC 2.A.37) family. CHX (TC 2.A.37.4) subfamily.</text>
</comment>
<feature type="domain" description="Cation/H(+) antiporter central" evidence="12">
    <location>
        <begin position="506"/>
        <end position="626"/>
    </location>
</feature>
<keyword evidence="8 10" id="KW-0472">Membrane</keyword>
<dbReference type="InterPro" id="IPR050794">
    <property type="entry name" value="CPA2_transporter"/>
</dbReference>
<keyword evidence="5" id="KW-0630">Potassium</keyword>
<keyword evidence="15" id="KW-1185">Reference proteome</keyword>
<evidence type="ECO:0000313" key="15">
    <source>
        <dbReference type="Proteomes" id="UP001293593"/>
    </source>
</evidence>
<feature type="domain" description="Cation/H+ exchanger transmembrane" evidence="11">
    <location>
        <begin position="64"/>
        <end position="442"/>
    </location>
</feature>
<feature type="transmembrane region" description="Helical" evidence="10">
    <location>
        <begin position="358"/>
        <end position="384"/>
    </location>
</feature>
<evidence type="ECO:0000259" key="11">
    <source>
        <dbReference type="Pfam" id="PF00999"/>
    </source>
</evidence>
<evidence type="ECO:0000256" key="6">
    <source>
        <dbReference type="ARBA" id="ARBA00022989"/>
    </source>
</evidence>
<dbReference type="GO" id="GO:0006813">
    <property type="term" value="P:potassium ion transport"/>
    <property type="evidence" value="ECO:0007669"/>
    <property type="project" value="UniProtKB-KW"/>
</dbReference>
<feature type="transmembrane region" description="Helical" evidence="10">
    <location>
        <begin position="427"/>
        <end position="445"/>
    </location>
</feature>
<dbReference type="GO" id="GO:0006885">
    <property type="term" value="P:regulation of pH"/>
    <property type="evidence" value="ECO:0007669"/>
    <property type="project" value="TreeGrafter"/>
</dbReference>
<evidence type="ECO:0000256" key="8">
    <source>
        <dbReference type="ARBA" id="ARBA00023136"/>
    </source>
</evidence>
<feature type="transmembrane region" description="Helical" evidence="10">
    <location>
        <begin position="114"/>
        <end position="134"/>
    </location>
</feature>
<evidence type="ECO:0000256" key="9">
    <source>
        <dbReference type="ARBA" id="ARBA00038341"/>
    </source>
</evidence>
<dbReference type="Pfam" id="PF00999">
    <property type="entry name" value="Na_H_Exchanger"/>
    <property type="match status" value="1"/>
</dbReference>
<dbReference type="InterPro" id="IPR057290">
    <property type="entry name" value="CHX17_C"/>
</dbReference>
<sequence length="789" mass="87656">MNATIFQAYALLNASNHDETYEVCIRRPPFIVSDGFWSGQKSGRTPMKSTLPLFELQIMVIFAITHICHFFFKRLGLPLFFSQVMAGLILGPSFKSLNLNHYKEMLFPFGSQGILAGVASIGFAFFTFVTTVQMDFSMITRTGNRVWSIALVGLVAPVVVCLSCLSLFDQPLKNVMGPDFEDLKVTVLSNSVTSFPVIACLLNDMKLVNSELGRLALATALVSDITSLSVITTATALDQDVDGKMNLARLALFFAFVILIPLISRPAMFFIIKRTPEGRPVKDHYIFAIIGTVLILGWISLLLRQAFIVGPFIFGLSVPEGPPLGSALVKKLQLFGMWFFLPIFVTTCVMKVDFSIDYTWTVVLTIVAFIILTHVIKIVAYVILSLCYKMPFRDGLTIAFILNCRGVVEIFLYHAVYDVKVLSSQSFSVLMVSVTIIASLTRMFVKYLYDPARKYTGYQRRNVMSLRPGSELRIVACVHKTSHISPITDFLDLCHPTEDNPITVDVLHLIELVGRSMPVFVPHRLQKSVSGSLKSYSDKVILGFDLYERETPGVSANTYTVISPPNLMKEDVCILALDKVASMIILPFHRRWSSDGIIESDDKNIRSTNLKLLERAPCSIGILIGRDSLPKDSILRLAIVFLGGDDDREALCLAKRAAKDPRVNLVVYHLVGDDDSGTSNVEDILDRSVLKDVKQDYSGLGNITYREVSSNDGTQTSDFLRKIVNGHDFFMVGTRHENKQPQTSGLAQWSEFPELGSIGDLLASPDFGGKASVLAVQQQASSSKMTWRF</sequence>
<gene>
    <name evidence="14" type="ORF">QN277_027529</name>
</gene>
<feature type="domain" description="Cation/H(+) antiporter C-terminal" evidence="13">
    <location>
        <begin position="636"/>
        <end position="780"/>
    </location>
</feature>
<keyword evidence="6 10" id="KW-1133">Transmembrane helix</keyword>
<evidence type="ECO:0000313" key="14">
    <source>
        <dbReference type="EMBL" id="KAK4266639.1"/>
    </source>
</evidence>
<evidence type="ECO:0000256" key="10">
    <source>
        <dbReference type="SAM" id="Phobius"/>
    </source>
</evidence>
<organism evidence="14 15">
    <name type="scientific">Acacia crassicarpa</name>
    <name type="common">northern wattle</name>
    <dbReference type="NCBI Taxonomy" id="499986"/>
    <lineage>
        <taxon>Eukaryota</taxon>
        <taxon>Viridiplantae</taxon>
        <taxon>Streptophyta</taxon>
        <taxon>Embryophyta</taxon>
        <taxon>Tracheophyta</taxon>
        <taxon>Spermatophyta</taxon>
        <taxon>Magnoliopsida</taxon>
        <taxon>eudicotyledons</taxon>
        <taxon>Gunneridae</taxon>
        <taxon>Pentapetalae</taxon>
        <taxon>rosids</taxon>
        <taxon>fabids</taxon>
        <taxon>Fabales</taxon>
        <taxon>Fabaceae</taxon>
        <taxon>Caesalpinioideae</taxon>
        <taxon>mimosoid clade</taxon>
        <taxon>Acacieae</taxon>
        <taxon>Acacia</taxon>
    </lineage>
</organism>
<dbReference type="InterPro" id="IPR038770">
    <property type="entry name" value="Na+/solute_symporter_sf"/>
</dbReference>
<dbReference type="InterPro" id="IPR057291">
    <property type="entry name" value="CHX17_2nd"/>
</dbReference>
<evidence type="ECO:0000256" key="2">
    <source>
        <dbReference type="ARBA" id="ARBA00022448"/>
    </source>
</evidence>
<dbReference type="Gene3D" id="1.20.1530.20">
    <property type="match status" value="1"/>
</dbReference>
<keyword evidence="2" id="KW-0813">Transport</keyword>
<dbReference type="PANTHER" id="PTHR32468:SF120">
    <property type="entry name" value="CATION_H+ EXCHANGER 3"/>
    <property type="match status" value="1"/>
</dbReference>
<feature type="transmembrane region" description="Helical" evidence="10">
    <location>
        <begin position="215"/>
        <end position="238"/>
    </location>
</feature>
<comment type="subcellular location">
    <subcellularLocation>
        <location evidence="1">Membrane</location>
        <topology evidence="1">Multi-pass membrane protein</topology>
    </subcellularLocation>
</comment>
<protein>
    <recommendedName>
        <fullName evidence="16">Cation/H+ exchanger domain-containing protein</fullName>
    </recommendedName>
</protein>